<dbReference type="Pfam" id="PF00180">
    <property type="entry name" value="Iso_dh"/>
    <property type="match status" value="1"/>
</dbReference>
<keyword evidence="11" id="KW-0520">NAD</keyword>
<protein>
    <recommendedName>
        <fullName evidence="5">3-isopropylmalate dehydrogenase</fullName>
        <ecNumber evidence="5">1.1.1.85</ecNumber>
    </recommendedName>
    <alternativeName>
        <fullName evidence="14">3-IPM-DH</fullName>
    </alternativeName>
</protein>
<dbReference type="GO" id="GO:0046872">
    <property type="term" value="F:metal ion binding"/>
    <property type="evidence" value="ECO:0007669"/>
    <property type="project" value="UniProtKB-KW"/>
</dbReference>
<evidence type="ECO:0000256" key="3">
    <source>
        <dbReference type="ARBA" id="ARBA00008319"/>
    </source>
</evidence>
<evidence type="ECO:0000259" key="15">
    <source>
        <dbReference type="SMART" id="SM01329"/>
    </source>
</evidence>
<evidence type="ECO:0000256" key="2">
    <source>
        <dbReference type="ARBA" id="ARBA00001946"/>
    </source>
</evidence>
<gene>
    <name evidence="16" type="primary">dmlA</name>
    <name evidence="16" type="ORF">Poly51_29030</name>
</gene>
<accession>A0A5C6F5I5</accession>
<name>A0A5C6F5I5_9BACT</name>
<comment type="cofactor">
    <cofactor evidence="1">
        <name>Mn(2+)</name>
        <dbReference type="ChEBI" id="CHEBI:29035"/>
    </cofactor>
</comment>
<keyword evidence="17" id="KW-1185">Reference proteome</keyword>
<proteinExistence type="inferred from homology"/>
<dbReference type="InterPro" id="IPR024084">
    <property type="entry name" value="IsoPropMal-DH-like_dom"/>
</dbReference>
<dbReference type="InterPro" id="IPR050501">
    <property type="entry name" value="ICDH/IPMDH"/>
</dbReference>
<evidence type="ECO:0000313" key="17">
    <source>
        <dbReference type="Proteomes" id="UP000318288"/>
    </source>
</evidence>
<dbReference type="FunFam" id="3.40.718.10:FF:000006">
    <property type="entry name" value="3-isopropylmalate dehydrogenase"/>
    <property type="match status" value="1"/>
</dbReference>
<dbReference type="EMBL" id="SJPW01000003">
    <property type="protein sequence ID" value="TWU56983.1"/>
    <property type="molecule type" value="Genomic_DNA"/>
</dbReference>
<dbReference type="AlphaFoldDB" id="A0A5C6F5I5"/>
<evidence type="ECO:0000256" key="12">
    <source>
        <dbReference type="ARBA" id="ARBA00023211"/>
    </source>
</evidence>
<reference evidence="16 17" key="1">
    <citation type="submission" date="2019-02" db="EMBL/GenBank/DDBJ databases">
        <title>Deep-cultivation of Planctomycetes and their phenomic and genomic characterization uncovers novel biology.</title>
        <authorList>
            <person name="Wiegand S."/>
            <person name="Jogler M."/>
            <person name="Boedeker C."/>
            <person name="Pinto D."/>
            <person name="Vollmers J."/>
            <person name="Rivas-Marin E."/>
            <person name="Kohn T."/>
            <person name="Peeters S.H."/>
            <person name="Heuer A."/>
            <person name="Rast P."/>
            <person name="Oberbeckmann S."/>
            <person name="Bunk B."/>
            <person name="Jeske O."/>
            <person name="Meyerdierks A."/>
            <person name="Storesund J.E."/>
            <person name="Kallscheuer N."/>
            <person name="Luecker S."/>
            <person name="Lage O.M."/>
            <person name="Pohl T."/>
            <person name="Merkel B.J."/>
            <person name="Hornburger P."/>
            <person name="Mueller R.-W."/>
            <person name="Bruemmer F."/>
            <person name="Labrenz M."/>
            <person name="Spormann A.M."/>
            <person name="Op Den Camp H."/>
            <person name="Overmann J."/>
            <person name="Amann R."/>
            <person name="Jetten M.S.M."/>
            <person name="Mascher T."/>
            <person name="Medema M.H."/>
            <person name="Devos D.P."/>
            <person name="Kaster A.-K."/>
            <person name="Ovreas L."/>
            <person name="Rohde M."/>
            <person name="Galperin M.Y."/>
            <person name="Jogler C."/>
        </authorList>
    </citation>
    <scope>NUCLEOTIDE SEQUENCE [LARGE SCALE GENOMIC DNA]</scope>
    <source>
        <strain evidence="16 17">Poly51</strain>
    </source>
</reference>
<evidence type="ECO:0000256" key="10">
    <source>
        <dbReference type="ARBA" id="ARBA00023002"/>
    </source>
</evidence>
<evidence type="ECO:0000256" key="4">
    <source>
        <dbReference type="ARBA" id="ARBA00011738"/>
    </source>
</evidence>
<evidence type="ECO:0000256" key="1">
    <source>
        <dbReference type="ARBA" id="ARBA00001936"/>
    </source>
</evidence>
<keyword evidence="10 16" id="KW-0560">Oxidoreductase</keyword>
<comment type="subunit">
    <text evidence="4">Homodimer.</text>
</comment>
<evidence type="ECO:0000256" key="13">
    <source>
        <dbReference type="ARBA" id="ARBA00023304"/>
    </source>
</evidence>
<evidence type="ECO:0000256" key="5">
    <source>
        <dbReference type="ARBA" id="ARBA00013101"/>
    </source>
</evidence>
<evidence type="ECO:0000256" key="9">
    <source>
        <dbReference type="ARBA" id="ARBA00022842"/>
    </source>
</evidence>
<dbReference type="SMART" id="SM01329">
    <property type="entry name" value="Iso_dh"/>
    <property type="match status" value="1"/>
</dbReference>
<dbReference type="GO" id="GO:0009098">
    <property type="term" value="P:L-leucine biosynthetic process"/>
    <property type="evidence" value="ECO:0007669"/>
    <property type="project" value="UniProtKB-KW"/>
</dbReference>
<keyword evidence="6" id="KW-0432">Leucine biosynthesis</keyword>
<dbReference type="Proteomes" id="UP000318288">
    <property type="component" value="Unassembled WGS sequence"/>
</dbReference>
<keyword evidence="7" id="KW-0028">Amino-acid biosynthesis</keyword>
<evidence type="ECO:0000313" key="16">
    <source>
        <dbReference type="EMBL" id="TWU56983.1"/>
    </source>
</evidence>
<evidence type="ECO:0000256" key="8">
    <source>
        <dbReference type="ARBA" id="ARBA00022723"/>
    </source>
</evidence>
<dbReference type="SUPFAM" id="SSF53659">
    <property type="entry name" value="Isocitrate/Isopropylmalate dehydrogenase-like"/>
    <property type="match status" value="1"/>
</dbReference>
<dbReference type="GO" id="GO:0003862">
    <property type="term" value="F:3-isopropylmalate dehydrogenase activity"/>
    <property type="evidence" value="ECO:0007669"/>
    <property type="project" value="UniProtKB-EC"/>
</dbReference>
<dbReference type="PANTHER" id="PTHR43275:SF1">
    <property type="entry name" value="D-MALATE DEHYDROGENASE [DECARBOXYLATING]"/>
    <property type="match status" value="1"/>
</dbReference>
<organism evidence="16 17">
    <name type="scientific">Rubripirellula tenax</name>
    <dbReference type="NCBI Taxonomy" id="2528015"/>
    <lineage>
        <taxon>Bacteria</taxon>
        <taxon>Pseudomonadati</taxon>
        <taxon>Planctomycetota</taxon>
        <taxon>Planctomycetia</taxon>
        <taxon>Pirellulales</taxon>
        <taxon>Pirellulaceae</taxon>
        <taxon>Rubripirellula</taxon>
    </lineage>
</organism>
<keyword evidence="12" id="KW-0464">Manganese</keyword>
<evidence type="ECO:0000256" key="11">
    <source>
        <dbReference type="ARBA" id="ARBA00023027"/>
    </source>
</evidence>
<keyword evidence="9" id="KW-0460">Magnesium</keyword>
<feature type="domain" description="Isopropylmalate dehydrogenase-like" evidence="15">
    <location>
        <begin position="39"/>
        <end position="392"/>
    </location>
</feature>
<sequence>MVIHGIKDTILANVHSQWRKPSSCVSFFEESHIAMAAYSIALLPGDGIGPECMDATRIVLDQLVQEFSGLDLSFKSHRAGAELFRESGETLPDQVLAECLAADAVLLSAIGLPDVRYPDGTEVQPTMMVGLRRALNVHSAVRPVKLYPGAPCALKETGPGIDFIIIRENLEGLFASFGGGAKVGNEVATDTLVVTRKGTSQVSDFAFRLAQRRSGRPSDGKKMVTCVDKANVFRSMAFFREVFFDAAKAYPQIDANAVYVDAMSLYMVQNPWDFDVLVMENQFGDILSDLGAGLVGGLGLGPSAEMGEENGLFQPSHGTAPQLAGRNAANPMATILSAAMMLDWLGDKHSDPVCHDASIVLEGAVAKVLADGKIQTRDVGGTSSTTEVAQAIAQALSHCTATSV</sequence>
<evidence type="ECO:0000256" key="14">
    <source>
        <dbReference type="ARBA" id="ARBA00033138"/>
    </source>
</evidence>
<keyword evidence="13" id="KW-0100">Branched-chain amino acid biosynthesis</keyword>
<keyword evidence="8" id="KW-0479">Metal-binding</keyword>
<dbReference type="PANTHER" id="PTHR43275">
    <property type="entry name" value="D-MALATE DEHYDROGENASE [DECARBOXYLATING]"/>
    <property type="match status" value="1"/>
</dbReference>
<dbReference type="Gene3D" id="3.40.718.10">
    <property type="entry name" value="Isopropylmalate Dehydrogenase"/>
    <property type="match status" value="1"/>
</dbReference>
<comment type="caution">
    <text evidence="16">The sequence shown here is derived from an EMBL/GenBank/DDBJ whole genome shotgun (WGS) entry which is preliminary data.</text>
</comment>
<evidence type="ECO:0000256" key="7">
    <source>
        <dbReference type="ARBA" id="ARBA00022605"/>
    </source>
</evidence>
<comment type="similarity">
    <text evidence="3">Belongs to the isocitrate and isopropylmalate dehydrogenases family. LeuB type 1 subfamily.</text>
</comment>
<dbReference type="EC" id="1.1.1.85" evidence="5"/>
<comment type="cofactor">
    <cofactor evidence="2">
        <name>Mg(2+)</name>
        <dbReference type="ChEBI" id="CHEBI:18420"/>
    </cofactor>
</comment>
<evidence type="ECO:0000256" key="6">
    <source>
        <dbReference type="ARBA" id="ARBA00022430"/>
    </source>
</evidence>